<name>A0A495X6V4_9PSEU</name>
<dbReference type="AlphaFoldDB" id="A0A495X6V4"/>
<accession>A0A495X6V4</accession>
<protein>
    <recommendedName>
        <fullName evidence="3">Excreted virulence factor EspC (Type VII ESX diderm)</fullName>
    </recommendedName>
</protein>
<evidence type="ECO:0000313" key="2">
    <source>
        <dbReference type="Proteomes" id="UP000272729"/>
    </source>
</evidence>
<dbReference type="Proteomes" id="UP000272729">
    <property type="component" value="Unassembled WGS sequence"/>
</dbReference>
<evidence type="ECO:0000313" key="1">
    <source>
        <dbReference type="EMBL" id="RKT70151.1"/>
    </source>
</evidence>
<evidence type="ECO:0008006" key="3">
    <source>
        <dbReference type="Google" id="ProtNLM"/>
    </source>
</evidence>
<sequence>MAPPDVHMAPADVDAVGGELGVLSDDARRVTAGLFDRTTAAATTNAGWASSPAASTCGDRWKHRVSALVNGTAALALSVQRSARAYHAADQETAARLRDVLSDMAAR</sequence>
<organism evidence="1 2">
    <name type="scientific">Saccharothrix variisporea</name>
    <dbReference type="NCBI Taxonomy" id="543527"/>
    <lineage>
        <taxon>Bacteria</taxon>
        <taxon>Bacillati</taxon>
        <taxon>Actinomycetota</taxon>
        <taxon>Actinomycetes</taxon>
        <taxon>Pseudonocardiales</taxon>
        <taxon>Pseudonocardiaceae</taxon>
        <taxon>Saccharothrix</taxon>
    </lineage>
</organism>
<reference evidence="1 2" key="1">
    <citation type="submission" date="2018-10" db="EMBL/GenBank/DDBJ databases">
        <title>Sequencing the genomes of 1000 actinobacteria strains.</title>
        <authorList>
            <person name="Klenk H.-P."/>
        </authorList>
    </citation>
    <scope>NUCLEOTIDE SEQUENCE [LARGE SCALE GENOMIC DNA]</scope>
    <source>
        <strain evidence="1 2">DSM 43911</strain>
    </source>
</reference>
<keyword evidence="2" id="KW-1185">Reference proteome</keyword>
<comment type="caution">
    <text evidence="1">The sequence shown here is derived from an EMBL/GenBank/DDBJ whole genome shotgun (WGS) entry which is preliminary data.</text>
</comment>
<proteinExistence type="predicted"/>
<dbReference type="RefSeq" id="WP_121222341.1">
    <property type="nucleotide sequence ID" value="NZ_JBIUBA010000022.1"/>
</dbReference>
<dbReference type="EMBL" id="RBXR01000001">
    <property type="protein sequence ID" value="RKT70151.1"/>
    <property type="molecule type" value="Genomic_DNA"/>
</dbReference>
<gene>
    <name evidence="1" type="ORF">DFJ66_3395</name>
</gene>